<dbReference type="AlphaFoldDB" id="A0AAE1UAY5"/>
<dbReference type="EMBL" id="JAWZYT010001232">
    <property type="protein sequence ID" value="KAK4314256.1"/>
    <property type="molecule type" value="Genomic_DNA"/>
</dbReference>
<evidence type="ECO:0000256" key="1">
    <source>
        <dbReference type="SAM" id="SignalP"/>
    </source>
</evidence>
<feature type="signal peptide" evidence="1">
    <location>
        <begin position="1"/>
        <end position="41"/>
    </location>
</feature>
<keyword evidence="1" id="KW-0732">Signal</keyword>
<evidence type="ECO:0000313" key="3">
    <source>
        <dbReference type="Proteomes" id="UP001292094"/>
    </source>
</evidence>
<protein>
    <submittedName>
        <fullName evidence="2">Uncharacterized protein</fullName>
    </submittedName>
</protein>
<sequence length="69" mass="7513">MTEMLLGQNLPSRLHITSSRVQVASWLVFALILGLANVATSQPPSPYPSSCHAKRHLNNLWTPLTGTTS</sequence>
<keyword evidence="3" id="KW-1185">Reference proteome</keyword>
<gene>
    <name evidence="2" type="ORF">Pmani_014410</name>
</gene>
<dbReference type="Proteomes" id="UP001292094">
    <property type="component" value="Unassembled WGS sequence"/>
</dbReference>
<accession>A0AAE1UAY5</accession>
<proteinExistence type="predicted"/>
<name>A0AAE1UAY5_9EUCA</name>
<comment type="caution">
    <text evidence="2">The sequence shown here is derived from an EMBL/GenBank/DDBJ whole genome shotgun (WGS) entry which is preliminary data.</text>
</comment>
<feature type="chain" id="PRO_5042067585" evidence="1">
    <location>
        <begin position="42"/>
        <end position="69"/>
    </location>
</feature>
<reference evidence="2" key="1">
    <citation type="submission" date="2023-11" db="EMBL/GenBank/DDBJ databases">
        <title>Genome assemblies of two species of porcelain crab, Petrolisthes cinctipes and Petrolisthes manimaculis (Anomura: Porcellanidae).</title>
        <authorList>
            <person name="Angst P."/>
        </authorList>
    </citation>
    <scope>NUCLEOTIDE SEQUENCE</scope>
    <source>
        <strain evidence="2">PB745_02</strain>
        <tissue evidence="2">Gill</tissue>
    </source>
</reference>
<organism evidence="2 3">
    <name type="scientific">Petrolisthes manimaculis</name>
    <dbReference type="NCBI Taxonomy" id="1843537"/>
    <lineage>
        <taxon>Eukaryota</taxon>
        <taxon>Metazoa</taxon>
        <taxon>Ecdysozoa</taxon>
        <taxon>Arthropoda</taxon>
        <taxon>Crustacea</taxon>
        <taxon>Multicrustacea</taxon>
        <taxon>Malacostraca</taxon>
        <taxon>Eumalacostraca</taxon>
        <taxon>Eucarida</taxon>
        <taxon>Decapoda</taxon>
        <taxon>Pleocyemata</taxon>
        <taxon>Anomura</taxon>
        <taxon>Galatheoidea</taxon>
        <taxon>Porcellanidae</taxon>
        <taxon>Petrolisthes</taxon>
    </lineage>
</organism>
<evidence type="ECO:0000313" key="2">
    <source>
        <dbReference type="EMBL" id="KAK4314256.1"/>
    </source>
</evidence>